<dbReference type="InterPro" id="IPR012944">
    <property type="entry name" value="SusD_RagB_dom"/>
</dbReference>
<evidence type="ECO:0000256" key="3">
    <source>
        <dbReference type="ARBA" id="ARBA00022729"/>
    </source>
</evidence>
<keyword evidence="5" id="KW-0998">Cell outer membrane</keyword>
<dbReference type="InterPro" id="IPR011990">
    <property type="entry name" value="TPR-like_helical_dom_sf"/>
</dbReference>
<evidence type="ECO:0000313" key="9">
    <source>
        <dbReference type="EMBL" id="BCA52421.1"/>
    </source>
</evidence>
<evidence type="ECO:0000256" key="6">
    <source>
        <dbReference type="SAM" id="SignalP"/>
    </source>
</evidence>
<dbReference type="InterPro" id="IPR033985">
    <property type="entry name" value="SusD-like_N"/>
</dbReference>
<evidence type="ECO:0000256" key="2">
    <source>
        <dbReference type="ARBA" id="ARBA00006275"/>
    </source>
</evidence>
<dbReference type="AlphaFoldDB" id="A0A679HDM0"/>
<organism evidence="9 10">
    <name type="scientific">Bacteroides thetaiotaomicron</name>
    <dbReference type="NCBI Taxonomy" id="818"/>
    <lineage>
        <taxon>Bacteria</taxon>
        <taxon>Pseudomonadati</taxon>
        <taxon>Bacteroidota</taxon>
        <taxon>Bacteroidia</taxon>
        <taxon>Bacteroidales</taxon>
        <taxon>Bacteroidaceae</taxon>
        <taxon>Bacteroides</taxon>
    </lineage>
</organism>
<reference evidence="9 10" key="1">
    <citation type="submission" date="2020-02" db="EMBL/GenBank/DDBJ databases">
        <title>Whole-genome sequencing and comparative analysis of the genomes of Bacteroides thetaiotaomicron and Escherichia coli isolated from a healthy resident in Vietnam.</title>
        <authorList>
            <person name="Mohsin M."/>
            <person name="Tanaka K."/>
            <person name="Kawahara R."/>
            <person name="Kondo S."/>
            <person name="Noguchi H."/>
            <person name="Motooka D."/>
            <person name="Nakamura S."/>
            <person name="Khong D.T."/>
            <person name="Nguyen T.N."/>
            <person name="Tran H.T."/>
            <person name="Yamamoto Y."/>
        </authorList>
    </citation>
    <scope>NUCLEOTIDE SEQUENCE [LARGE SCALE GENOMIC DNA]</scope>
    <source>
        <strain evidence="9 10">F9-2</strain>
    </source>
</reference>
<evidence type="ECO:0000256" key="4">
    <source>
        <dbReference type="ARBA" id="ARBA00023136"/>
    </source>
</evidence>
<evidence type="ECO:0000259" key="8">
    <source>
        <dbReference type="Pfam" id="PF14322"/>
    </source>
</evidence>
<dbReference type="EMBL" id="AP022660">
    <property type="protein sequence ID" value="BCA52421.1"/>
    <property type="molecule type" value="Genomic_DNA"/>
</dbReference>
<proteinExistence type="inferred from homology"/>
<evidence type="ECO:0000259" key="7">
    <source>
        <dbReference type="Pfam" id="PF07980"/>
    </source>
</evidence>
<evidence type="ECO:0000313" key="10">
    <source>
        <dbReference type="Proteomes" id="UP000500882"/>
    </source>
</evidence>
<keyword evidence="4" id="KW-0472">Membrane</keyword>
<feature type="domain" description="SusD-like N-terminal" evidence="8">
    <location>
        <begin position="21"/>
        <end position="211"/>
    </location>
</feature>
<comment type="subcellular location">
    <subcellularLocation>
        <location evidence="1">Cell outer membrane</location>
    </subcellularLocation>
</comment>
<comment type="similarity">
    <text evidence="2">Belongs to the SusD family.</text>
</comment>
<accession>A0A679HDM0</accession>
<dbReference type="GO" id="GO:0009279">
    <property type="term" value="C:cell outer membrane"/>
    <property type="evidence" value="ECO:0007669"/>
    <property type="project" value="UniProtKB-SubCell"/>
</dbReference>
<keyword evidence="3 6" id="KW-0732">Signal</keyword>
<gene>
    <name evidence="9" type="ORF">BatF92_43630</name>
</gene>
<dbReference type="Gene3D" id="1.25.40.390">
    <property type="match status" value="1"/>
</dbReference>
<evidence type="ECO:0000256" key="5">
    <source>
        <dbReference type="ARBA" id="ARBA00023237"/>
    </source>
</evidence>
<feature type="domain" description="RagB/SusD" evidence="7">
    <location>
        <begin position="289"/>
        <end position="605"/>
    </location>
</feature>
<dbReference type="Pfam" id="PF14322">
    <property type="entry name" value="SusD-like_3"/>
    <property type="match status" value="1"/>
</dbReference>
<dbReference type="SUPFAM" id="SSF48452">
    <property type="entry name" value="TPR-like"/>
    <property type="match status" value="1"/>
</dbReference>
<feature type="chain" id="PRO_5025635293" evidence="6">
    <location>
        <begin position="21"/>
        <end position="606"/>
    </location>
</feature>
<dbReference type="RefSeq" id="WP_022471825.1">
    <property type="nucleotide sequence ID" value="NZ_AP022660.1"/>
</dbReference>
<evidence type="ECO:0000256" key="1">
    <source>
        <dbReference type="ARBA" id="ARBA00004442"/>
    </source>
</evidence>
<name>A0A679HDM0_BACT4</name>
<sequence>MKRYKLFLLLAILLPITSCSDFLDREPDQLLSDEAVFNDPKMIKSALANIYGRARWGQKLEDSKSFIYLDEACLSNGGPDQTNEFANDLWRIYPYTLIRNINQLLRSIRNSDLETSEKVQLEGEVRFLRAWTYFNMIRGLGGIPLVGDQIMEYTPGMDIETLRLPRSTEEESYNYVINECTAIVDNNMLPEAPSINAARATKWAALALKARAAIYAASIAKYNNLMEAPIRTDKNEIGIDANKAKGYYETALKACREVIKGGKYQLQETEADKGVNFYNAVTIKENNVEVIWAVDYKYPGLTHQFTTSNIMISAKEDQGGSVMTPILNLVEAFEYVNDRDGSIKTHANDGDYIYYDKAEDAFAQKDARLYGTVIYPGAKFKGKEVIFQAGRKYLENGAWKTETSTCGTTDEAGNTITALNGPVENSDNNINKSGFNIRKFLDETASAGTISRGSEVWYVQFRYAEILLTAAEAAMELNDPSALGYINQVRSRAGIQPLESVTLNDIIRERRVEFAFENQRYWDLKRWRIAHKLWDGDENNSDAVQYVLFPYVIHQPGDPRDGKWVFEKKKAYMAPYPRNFQLRNYYNFIDQGWINNNPNLTKNPYQ</sequence>
<protein>
    <submittedName>
        <fullName evidence="9">Membrane protein</fullName>
    </submittedName>
</protein>
<dbReference type="Pfam" id="PF07980">
    <property type="entry name" value="SusD_RagB"/>
    <property type="match status" value="1"/>
</dbReference>
<feature type="signal peptide" evidence="6">
    <location>
        <begin position="1"/>
        <end position="20"/>
    </location>
</feature>
<dbReference type="Proteomes" id="UP000500882">
    <property type="component" value="Chromosome"/>
</dbReference>